<dbReference type="STRING" id="1271860.SAMN05216174_12455"/>
<proteinExistence type="predicted"/>
<dbReference type="EMBL" id="FMZZ01000024">
    <property type="protein sequence ID" value="SDD95663.1"/>
    <property type="molecule type" value="Genomic_DNA"/>
</dbReference>
<name>A0A1G6Z028_9PSEU</name>
<dbReference type="InterPro" id="IPR011990">
    <property type="entry name" value="TPR-like_helical_dom_sf"/>
</dbReference>
<accession>A0A1G6Z028</accession>
<evidence type="ECO:0000313" key="2">
    <source>
        <dbReference type="Proteomes" id="UP000199501"/>
    </source>
</evidence>
<dbReference type="Proteomes" id="UP000199501">
    <property type="component" value="Unassembled WGS sequence"/>
</dbReference>
<reference evidence="2" key="1">
    <citation type="submission" date="2016-10" db="EMBL/GenBank/DDBJ databases">
        <authorList>
            <person name="Varghese N."/>
            <person name="Submissions S."/>
        </authorList>
    </citation>
    <scope>NUCLEOTIDE SEQUENCE [LARGE SCALE GENOMIC DNA]</scope>
    <source>
        <strain evidence="2">IBRC-M 10403</strain>
    </source>
</reference>
<protein>
    <submittedName>
        <fullName evidence="1">Tetratricopeptide repeat-containing protein</fullName>
    </submittedName>
</protein>
<dbReference type="SUPFAM" id="SSF48452">
    <property type="entry name" value="TPR-like"/>
    <property type="match status" value="1"/>
</dbReference>
<sequence>MAAVAGNYLWHPDGHPLLFRAGESLGEAGQVTAAIAYYDDLHTTATTHLGPDHPDTLATRHNLAYWNARVEDHDSAP</sequence>
<dbReference type="AlphaFoldDB" id="A0A1G6Z028"/>
<evidence type="ECO:0000313" key="1">
    <source>
        <dbReference type="EMBL" id="SDD95663.1"/>
    </source>
</evidence>
<dbReference type="Gene3D" id="1.25.40.10">
    <property type="entry name" value="Tetratricopeptide repeat domain"/>
    <property type="match status" value="1"/>
</dbReference>
<keyword evidence="2" id="KW-1185">Reference proteome</keyword>
<organism evidence="1 2">
    <name type="scientific">Actinokineospora iranica</name>
    <dbReference type="NCBI Taxonomy" id="1271860"/>
    <lineage>
        <taxon>Bacteria</taxon>
        <taxon>Bacillati</taxon>
        <taxon>Actinomycetota</taxon>
        <taxon>Actinomycetes</taxon>
        <taxon>Pseudonocardiales</taxon>
        <taxon>Pseudonocardiaceae</taxon>
        <taxon>Actinokineospora</taxon>
    </lineage>
</organism>
<dbReference type="Pfam" id="PF13424">
    <property type="entry name" value="TPR_12"/>
    <property type="match status" value="1"/>
</dbReference>
<dbReference type="RefSeq" id="WP_091457547.1">
    <property type="nucleotide sequence ID" value="NZ_FMZZ01000024.1"/>
</dbReference>
<gene>
    <name evidence="1" type="ORF">SAMN05216174_12455</name>
</gene>